<dbReference type="AlphaFoldDB" id="X1EPP3"/>
<reference evidence="2" key="1">
    <citation type="journal article" date="2014" name="Front. Microbiol.">
        <title>High frequency of phylogenetically diverse reductive dehalogenase-homologous genes in deep subseafloor sedimentary metagenomes.</title>
        <authorList>
            <person name="Kawai M."/>
            <person name="Futagami T."/>
            <person name="Toyoda A."/>
            <person name="Takaki Y."/>
            <person name="Nishi S."/>
            <person name="Hori S."/>
            <person name="Arai W."/>
            <person name="Tsubouchi T."/>
            <person name="Morono Y."/>
            <person name="Uchiyama I."/>
            <person name="Ito T."/>
            <person name="Fujiyama A."/>
            <person name="Inagaki F."/>
            <person name="Takami H."/>
        </authorList>
    </citation>
    <scope>NUCLEOTIDE SEQUENCE</scope>
    <source>
        <strain evidence="2">Expedition CK06-06</strain>
    </source>
</reference>
<dbReference type="PANTHER" id="PTHR43415">
    <property type="entry name" value="SPERMIDINE N(1)-ACETYLTRANSFERASE"/>
    <property type="match status" value="1"/>
</dbReference>
<dbReference type="Pfam" id="PF00583">
    <property type="entry name" value="Acetyltransf_1"/>
    <property type="match status" value="1"/>
</dbReference>
<name>X1EPP3_9ZZZZ</name>
<dbReference type="InterPro" id="IPR000182">
    <property type="entry name" value="GNAT_dom"/>
</dbReference>
<gene>
    <name evidence="2" type="ORF">S03H2_04780</name>
</gene>
<dbReference type="InterPro" id="IPR016181">
    <property type="entry name" value="Acyl_CoA_acyltransferase"/>
</dbReference>
<organism evidence="2">
    <name type="scientific">marine sediment metagenome</name>
    <dbReference type="NCBI Taxonomy" id="412755"/>
    <lineage>
        <taxon>unclassified sequences</taxon>
        <taxon>metagenomes</taxon>
        <taxon>ecological metagenomes</taxon>
    </lineage>
</organism>
<dbReference type="EMBL" id="BARU01001932">
    <property type="protein sequence ID" value="GAH22315.1"/>
    <property type="molecule type" value="Genomic_DNA"/>
</dbReference>
<proteinExistence type="predicted"/>
<feature type="non-terminal residue" evidence="2">
    <location>
        <position position="1"/>
    </location>
</feature>
<dbReference type="Gene3D" id="3.40.630.30">
    <property type="match status" value="1"/>
</dbReference>
<dbReference type="SUPFAM" id="SSF55729">
    <property type="entry name" value="Acyl-CoA N-acyltransferases (Nat)"/>
    <property type="match status" value="1"/>
</dbReference>
<sequence>SFYLHNNTIRNLIIKTYIQLMKKVLKLKTGETITIRHVKESDIDGIWNNFNSVVDEGLYLPVFFPVRSEFEKKSWYNNIKKEREICIVATHPKLKKPYNILGQCEISNLEWDAATHVGKLGIIVQTKFRDLGIGFNLIDEAIRESKNLNNKEKIILSCFSNNKRALYLYKKMGFQILGIRKKQFYMDSKYYDEILLDLWIDDYLANNP</sequence>
<dbReference type="GO" id="GO:0016747">
    <property type="term" value="F:acyltransferase activity, transferring groups other than amino-acyl groups"/>
    <property type="evidence" value="ECO:0007669"/>
    <property type="project" value="InterPro"/>
</dbReference>
<comment type="caution">
    <text evidence="2">The sequence shown here is derived from an EMBL/GenBank/DDBJ whole genome shotgun (WGS) entry which is preliminary data.</text>
</comment>
<dbReference type="PANTHER" id="PTHR43415:SF3">
    <property type="entry name" value="GNAT-FAMILY ACETYLTRANSFERASE"/>
    <property type="match status" value="1"/>
</dbReference>
<dbReference type="PROSITE" id="PS51186">
    <property type="entry name" value="GNAT"/>
    <property type="match status" value="1"/>
</dbReference>
<feature type="domain" description="N-acetyltransferase" evidence="1">
    <location>
        <begin position="33"/>
        <end position="197"/>
    </location>
</feature>
<accession>X1EPP3</accession>
<protein>
    <recommendedName>
        <fullName evidence="1">N-acetyltransferase domain-containing protein</fullName>
    </recommendedName>
</protein>
<evidence type="ECO:0000259" key="1">
    <source>
        <dbReference type="PROSITE" id="PS51186"/>
    </source>
</evidence>
<evidence type="ECO:0000313" key="2">
    <source>
        <dbReference type="EMBL" id="GAH22315.1"/>
    </source>
</evidence>